<evidence type="ECO:0000256" key="3">
    <source>
        <dbReference type="ARBA" id="ARBA00022729"/>
    </source>
</evidence>
<dbReference type="Gene3D" id="1.25.40.10">
    <property type="entry name" value="Tetratricopeptide repeat domain"/>
    <property type="match status" value="4"/>
</dbReference>
<evidence type="ECO:0000256" key="5">
    <source>
        <dbReference type="ARBA" id="ARBA00022803"/>
    </source>
</evidence>
<dbReference type="AlphaFoldDB" id="A0A506V8A9"/>
<evidence type="ECO:0000313" key="10">
    <source>
        <dbReference type="Proteomes" id="UP000319523"/>
    </source>
</evidence>
<evidence type="ECO:0000313" key="9">
    <source>
        <dbReference type="EMBL" id="TPW41927.1"/>
    </source>
</evidence>
<dbReference type="Pfam" id="PF14559">
    <property type="entry name" value="TPR_19"/>
    <property type="match status" value="3"/>
</dbReference>
<evidence type="ECO:0000259" key="8">
    <source>
        <dbReference type="Pfam" id="PF05420"/>
    </source>
</evidence>
<dbReference type="UniPathway" id="UPA00694"/>
<feature type="signal peptide" evidence="7">
    <location>
        <begin position="1"/>
        <end position="25"/>
    </location>
</feature>
<keyword evidence="6" id="KW-0135">Cellulose biosynthesis</keyword>
<dbReference type="SMART" id="SM00028">
    <property type="entry name" value="TPR"/>
    <property type="match status" value="4"/>
</dbReference>
<dbReference type="GO" id="GO:0051301">
    <property type="term" value="P:cell division"/>
    <property type="evidence" value="ECO:0007669"/>
    <property type="project" value="TreeGrafter"/>
</dbReference>
<comment type="caution">
    <text evidence="9">The sequence shown here is derived from an EMBL/GenBank/DDBJ whole genome shotgun (WGS) entry which is preliminary data.</text>
</comment>
<evidence type="ECO:0000256" key="2">
    <source>
        <dbReference type="ARBA" id="ARBA00005186"/>
    </source>
</evidence>
<evidence type="ECO:0000256" key="4">
    <source>
        <dbReference type="ARBA" id="ARBA00022737"/>
    </source>
</evidence>
<keyword evidence="5" id="KW-0802">TPR repeat</keyword>
<dbReference type="SUPFAM" id="SSF48452">
    <property type="entry name" value="TPR-like"/>
    <property type="match status" value="3"/>
</dbReference>
<dbReference type="GO" id="GO:0030244">
    <property type="term" value="P:cellulose biosynthetic process"/>
    <property type="evidence" value="ECO:0007669"/>
    <property type="project" value="UniProtKB-KW"/>
</dbReference>
<dbReference type="InterPro" id="IPR008410">
    <property type="entry name" value="BCSC_C"/>
</dbReference>
<gene>
    <name evidence="9" type="primary">bcsC</name>
    <name evidence="9" type="ORF">FKM52_11235</name>
</gene>
<dbReference type="EMBL" id="VHQI01000006">
    <property type="protein sequence ID" value="TPW41927.1"/>
    <property type="molecule type" value="Genomic_DNA"/>
</dbReference>
<keyword evidence="4" id="KW-0677">Repeat</keyword>
<dbReference type="RefSeq" id="WP_141176272.1">
    <property type="nucleotide sequence ID" value="NZ_JBHUFX010000002.1"/>
</dbReference>
<feature type="chain" id="PRO_5021382298" evidence="7">
    <location>
        <begin position="26"/>
        <end position="1164"/>
    </location>
</feature>
<name>A0A506V8A9_9GAMM</name>
<comment type="function">
    <text evidence="1">Required for maximal bacterial cellulose synthesis.</text>
</comment>
<organism evidence="9 10">
    <name type="scientific">Mixta tenebrionis</name>
    <dbReference type="NCBI Taxonomy" id="2562439"/>
    <lineage>
        <taxon>Bacteria</taxon>
        <taxon>Pseudomonadati</taxon>
        <taxon>Pseudomonadota</taxon>
        <taxon>Gammaproteobacteria</taxon>
        <taxon>Enterobacterales</taxon>
        <taxon>Erwiniaceae</taxon>
        <taxon>Mixta</taxon>
    </lineage>
</organism>
<dbReference type="Proteomes" id="UP000319523">
    <property type="component" value="Unassembled WGS sequence"/>
</dbReference>
<reference evidence="9 10" key="1">
    <citation type="submission" date="2019-06" db="EMBL/GenBank/DDBJ databases">
        <authorList>
            <person name="Yang Y."/>
        </authorList>
    </citation>
    <scope>NUCLEOTIDE SEQUENCE [LARGE SCALE GENOMIC DNA]</scope>
    <source>
        <strain evidence="9 10">BIT-26</strain>
    </source>
</reference>
<dbReference type="InterPro" id="IPR011990">
    <property type="entry name" value="TPR-like_helical_dom_sf"/>
</dbReference>
<dbReference type="GO" id="GO:0019867">
    <property type="term" value="C:outer membrane"/>
    <property type="evidence" value="ECO:0007669"/>
    <property type="project" value="InterPro"/>
</dbReference>
<comment type="pathway">
    <text evidence="2">Glycan metabolism; bacterial cellulose biosynthesis.</text>
</comment>
<dbReference type="NCBIfam" id="NF008520">
    <property type="entry name" value="PRK11447.1"/>
    <property type="match status" value="1"/>
</dbReference>
<proteinExistence type="predicted"/>
<protein>
    <submittedName>
        <fullName evidence="9">Cellulose biosynthesis protein BcsC</fullName>
    </submittedName>
</protein>
<evidence type="ECO:0000256" key="7">
    <source>
        <dbReference type="SAM" id="SignalP"/>
    </source>
</evidence>
<feature type="domain" description="Cellulose synthase operon C C-terminal" evidence="8">
    <location>
        <begin position="812"/>
        <end position="1143"/>
    </location>
</feature>
<sequence>MQKLKLRCLSLLLPGLTGLGGPVFAAQEAAPTREVAPVAWLLEQVRAGEATNKYDLVNQAIYRLEKIAPDDPEVIAAQLRLALHQGDRAKAQQLMARLKQGAPDAPATREAQAALLLTSPEGRQQLQQARLLATSGRAAEARAAWDRLFNGSFPGVDIALEYWSLVARIDGQRAVALANLQALDRRYPGNVGVRLQLARLQYQNNNPAQATEALKTLADNPAGRDRAAALWLSAIQAQPVTPQSVAQLRDYLDTFTSGDARSNGEQELARQQKMLADPAYQTRLRGLALADNGDGAAAIAALQAALKLNPDDAELLGAMGQAQARANNRAGAVGYLQQAIQAGQQSTSVGKWQSLLQTNRYWLAIESGDKALAKGDVAGAGRYYQQARALDSSDSYALIGLGDVAQARKDEAGAEQLFRQAWQRDRTNSTAVRRLAAIYQQQSPQQAIAFINSLSGVQQRALGSTLSSLRSDVLRAEADALAQQGKWAPAAEKYRQAQQDAPDDVWLNYRLAGALRNAGEPQQADALMAAMARRLPDDAAQVYAYSLWLSGSDRADEALRELNRLPQARWNQNMRELADRLQQDKIYARADALRQAGNAGAATALLNQLPASPRRDLTLADWALAEGYPQQALEGYRRLLAQDRQNQDAALGQIEALVALNRKAEARDALNALPPGSGETSLNVGRRQALAWRSVDETARARQLYQQLKPRARQEAPSQASALLFRDAARLEAQQQPALALMDYRQAMVASGITPALPKDNLRFTRLMRNHPSDDWLQRGIRSDAAELYQRQDTMLMLEQDYSRNKGTGGISDLTAHTTMLQLETPLASGKSFLRVDRVEVSAGTFSTSNGRYSEVFGTCADNGTGCNRDLQQRQQGVAPGVGWQNERWSVDIGASPIGFEVVNWVGGLSWNTDVKDIGLTFTASRRPISSSLLAYAGARDPSPQGGRRWGGVVATGGSVGLSYDRGGAHGVWADLSAHQISGKNVADNSRERLMAGYYYKLINEDNRRATVGLNSMLWHYQKDLSDYAFGQGGYYSPQQYFSLAVPLNYRQRTENWSFDVGGSVSWSRSKTRAQQRYPVWPGYQTAPGDPSTDSSGSGFGYTLRGAVERRLTAHWTLGLAVDIQQAKDYTPSHGLIYARYSLAGWEGDLNLPPQPLAPLADFK</sequence>
<evidence type="ECO:0000256" key="6">
    <source>
        <dbReference type="ARBA" id="ARBA00022916"/>
    </source>
</evidence>
<dbReference type="OrthoDB" id="174989at2"/>
<evidence type="ECO:0000256" key="1">
    <source>
        <dbReference type="ARBA" id="ARBA00003476"/>
    </source>
</evidence>
<dbReference type="PANTHER" id="PTHR12558:SF51">
    <property type="entry name" value="TPR-LIKE PROTEIN"/>
    <property type="match status" value="1"/>
</dbReference>
<accession>A0A506V8A9</accession>
<keyword evidence="3 7" id="KW-0732">Signal</keyword>
<dbReference type="InterPro" id="IPR019734">
    <property type="entry name" value="TPR_rpt"/>
</dbReference>
<keyword evidence="10" id="KW-1185">Reference proteome</keyword>
<dbReference type="PANTHER" id="PTHR12558">
    <property type="entry name" value="CELL DIVISION CYCLE 16,23,27"/>
    <property type="match status" value="1"/>
</dbReference>
<dbReference type="Pfam" id="PF05420">
    <property type="entry name" value="BCSC_C"/>
    <property type="match status" value="1"/>
</dbReference>